<accession>A0ABZ2UN50</accession>
<dbReference type="PANTHER" id="PTHR48419">
    <property type="entry name" value="SULFOTRANSFERASE DOMAIN-CONTAINING PROTEIN"/>
    <property type="match status" value="1"/>
</dbReference>
<protein>
    <recommendedName>
        <fullName evidence="3">Sulfotransferase family protein</fullName>
    </recommendedName>
</protein>
<keyword evidence="2" id="KW-1185">Reference proteome</keyword>
<gene>
    <name evidence="1" type="ORF">WJM97_15595</name>
</gene>
<evidence type="ECO:0008006" key="3">
    <source>
        <dbReference type="Google" id="ProtNLM"/>
    </source>
</evidence>
<sequence length="248" mass="29491">MSKILALWSTFRAVSTAFECMMRERGDFVVFHEPFGLSFYNSEERRNTNRYPDAEIKAENNYQATKQKLQEEAKQHQVFIKDMPYYISHLIKPEFVAEFENTFLIRDPAKMLLSLHYRWPDFTLEETGYESLYRYFMMAIDISGKIPVLIDAHDILNNPDLTIKAYCNAVGIPFIPEALSWEPKSRPEINQWENGLWHSSLSTSTGLRDRKHKEIYYGTVEDNDHLKQAYEYCLPYYQKLYEHRLRIK</sequence>
<reference evidence="1 2" key="1">
    <citation type="submission" date="2024-04" db="EMBL/GenBank/DDBJ databases">
        <title>Okeanomitos corallinicola gen. &amp; sp. nov. (Nostocales, Cyanobacteria), a new toxic marine heterocyst-forming cyanobacterium from a coral reef.</title>
        <authorList>
            <person name="Li H."/>
            <person name="Li R."/>
            <person name="Kang J."/>
            <person name="Hii K.S."/>
            <person name="Mohamed H.F."/>
            <person name="Xu X."/>
            <person name="Luo Z."/>
        </authorList>
    </citation>
    <scope>NUCLEOTIDE SEQUENCE [LARGE SCALE GENOMIC DNA]</scope>
    <source>
        <strain evidence="1 2">TIOX110</strain>
    </source>
</reference>
<organism evidence="1 2">
    <name type="scientific">Okeanomitos corallinicola TIOX110</name>
    <dbReference type="NCBI Taxonomy" id="3133117"/>
    <lineage>
        <taxon>Bacteria</taxon>
        <taxon>Bacillati</taxon>
        <taxon>Cyanobacteriota</taxon>
        <taxon>Cyanophyceae</taxon>
        <taxon>Nostocales</taxon>
        <taxon>Aphanizomenonaceae</taxon>
        <taxon>Okeanomitos</taxon>
    </lineage>
</organism>
<name>A0ABZ2UN50_9CYAN</name>
<evidence type="ECO:0000313" key="2">
    <source>
        <dbReference type="Proteomes" id="UP001483337"/>
    </source>
</evidence>
<dbReference type="Proteomes" id="UP001483337">
    <property type="component" value="Chromosome"/>
</dbReference>
<dbReference type="Pfam" id="PF19798">
    <property type="entry name" value="Sulfotransfer_5"/>
    <property type="match status" value="1"/>
</dbReference>
<dbReference type="Gene3D" id="3.40.50.300">
    <property type="entry name" value="P-loop containing nucleotide triphosphate hydrolases"/>
    <property type="match status" value="1"/>
</dbReference>
<dbReference type="SUPFAM" id="SSF52540">
    <property type="entry name" value="P-loop containing nucleoside triphosphate hydrolases"/>
    <property type="match status" value="1"/>
</dbReference>
<dbReference type="PANTHER" id="PTHR48419:SF1">
    <property type="entry name" value="SULFOTRANSFERASE DOMAIN-CONTAINING PROTEIN"/>
    <property type="match status" value="1"/>
</dbReference>
<evidence type="ECO:0000313" key="1">
    <source>
        <dbReference type="EMBL" id="WZB86808.1"/>
    </source>
</evidence>
<dbReference type="EMBL" id="CP150886">
    <property type="protein sequence ID" value="WZB86808.1"/>
    <property type="molecule type" value="Genomic_DNA"/>
</dbReference>
<proteinExistence type="predicted"/>
<dbReference type="InterPro" id="IPR027417">
    <property type="entry name" value="P-loop_NTPase"/>
</dbReference>
<dbReference type="RefSeq" id="WP_353929722.1">
    <property type="nucleotide sequence ID" value="NZ_CP150886.1"/>
</dbReference>
<dbReference type="InterPro" id="IPR053226">
    <property type="entry name" value="Pyrrolopyrazine_biosynth_F"/>
</dbReference>